<evidence type="ECO:0000313" key="9">
    <source>
        <dbReference type="Proteomes" id="UP001230188"/>
    </source>
</evidence>
<evidence type="ECO:0000259" key="7">
    <source>
        <dbReference type="Pfam" id="PF04042"/>
    </source>
</evidence>
<comment type="similarity">
    <text evidence="2 6">Belongs to the DNA polymerase epsilon subunit B family.</text>
</comment>
<dbReference type="Proteomes" id="UP001230188">
    <property type="component" value="Unassembled WGS sequence"/>
</dbReference>
<accession>A0AAD7U815</accession>
<dbReference type="InterPro" id="IPR007185">
    <property type="entry name" value="DNA_pol_a/d/e_bsu"/>
</dbReference>
<reference evidence="8" key="1">
    <citation type="submission" date="2023-01" db="EMBL/GenBank/DDBJ databases">
        <title>Metagenome sequencing of chrysophaentin producing Chrysophaeum taylorii.</title>
        <authorList>
            <person name="Davison J."/>
            <person name="Bewley C."/>
        </authorList>
    </citation>
    <scope>NUCLEOTIDE SEQUENCE</scope>
    <source>
        <strain evidence="8">NIES-1699</strain>
    </source>
</reference>
<keyword evidence="3 6" id="KW-0235">DNA replication</keyword>
<gene>
    <name evidence="8" type="ORF">CTAYLR_002824</name>
</gene>
<evidence type="ECO:0000256" key="1">
    <source>
        <dbReference type="ARBA" id="ARBA00004123"/>
    </source>
</evidence>
<dbReference type="PANTHER" id="PTHR12708:SF0">
    <property type="entry name" value="DNA POLYMERASE EPSILON SUBUNIT 2"/>
    <property type="match status" value="1"/>
</dbReference>
<evidence type="ECO:0000313" key="8">
    <source>
        <dbReference type="EMBL" id="KAJ8599901.1"/>
    </source>
</evidence>
<dbReference type="EMBL" id="JAQMWT010000533">
    <property type="protein sequence ID" value="KAJ8599901.1"/>
    <property type="molecule type" value="Genomic_DNA"/>
</dbReference>
<evidence type="ECO:0000256" key="3">
    <source>
        <dbReference type="ARBA" id="ARBA00022705"/>
    </source>
</evidence>
<keyword evidence="4 6" id="KW-0238">DNA-binding</keyword>
<proteinExistence type="inferred from homology"/>
<keyword evidence="5 6" id="KW-0539">Nucleus</keyword>
<name>A0AAD7U815_9STRA</name>
<dbReference type="PANTHER" id="PTHR12708">
    <property type="entry name" value="DNA POLYMERASE EPSILON SUBUNIT B"/>
    <property type="match status" value="1"/>
</dbReference>
<dbReference type="AlphaFoldDB" id="A0AAD7U815"/>
<comment type="subcellular location">
    <subcellularLocation>
        <location evidence="1 6">Nucleus</location>
    </subcellularLocation>
</comment>
<evidence type="ECO:0000256" key="5">
    <source>
        <dbReference type="ARBA" id="ARBA00023242"/>
    </source>
</evidence>
<dbReference type="GO" id="GO:0006261">
    <property type="term" value="P:DNA-templated DNA replication"/>
    <property type="evidence" value="ECO:0007669"/>
    <property type="project" value="InterPro"/>
</dbReference>
<dbReference type="GO" id="GO:0042276">
    <property type="term" value="P:error-prone translesion synthesis"/>
    <property type="evidence" value="ECO:0007669"/>
    <property type="project" value="TreeGrafter"/>
</dbReference>
<comment type="caution">
    <text evidence="8">The sequence shown here is derived from an EMBL/GenBank/DDBJ whole genome shotgun (WGS) entry which is preliminary data.</text>
</comment>
<keyword evidence="9" id="KW-1185">Reference proteome</keyword>
<dbReference type="InterPro" id="IPR016266">
    <property type="entry name" value="POLE2"/>
</dbReference>
<evidence type="ECO:0000256" key="6">
    <source>
        <dbReference type="PIRNR" id="PIRNR000799"/>
    </source>
</evidence>
<dbReference type="PIRSF" id="PIRSF000799">
    <property type="entry name" value="DNA_pol_eps_2"/>
    <property type="match status" value="1"/>
</dbReference>
<dbReference type="Gene3D" id="1.10.8.60">
    <property type="match status" value="1"/>
</dbReference>
<dbReference type="GO" id="GO:0008622">
    <property type="term" value="C:epsilon DNA polymerase complex"/>
    <property type="evidence" value="ECO:0007669"/>
    <property type="project" value="UniProtKB-UniRule"/>
</dbReference>
<evidence type="ECO:0000256" key="2">
    <source>
        <dbReference type="ARBA" id="ARBA00009560"/>
    </source>
</evidence>
<protein>
    <recommendedName>
        <fullName evidence="6">DNA polymerase epsilon subunit</fullName>
    </recommendedName>
    <alternativeName>
        <fullName evidence="6">DNA polymerase II subunit 2</fullName>
    </alternativeName>
</protein>
<sequence length="495" mass="53958">MLRDVVRECKLRGLTLRGDAARAMKASLEKDPDATVESLIEAVRQRVERGKTCVVDAEVVRGALEEERPCLVVLDAYATPRLAYDPGSHKFSLVRGSTPSRSEAYRARYELARERVARCFPQICRLDAVSAPACVLGVVLEIESKFYLEDLHSVVRVEFGSATAYGGFFAEGMVVVVEGEVDGNVFRARAVGHPPPEPREAAFRAIGGVHLDVFGDARVATSVDAPPWIIAAETHLDAPTVLPRLRHLMEGLVAPASRRYKAAMDHAKSRGSREPPRIVVALVGNFLSSRLSGAAKLRELKARFADLAAMIASLEIDADFLLVPGPRDPCLGSATVLPRPKLPARVLQPFMDKIPTTTAATSPCRLRGPDGRELVIHRGNTLRKLRKLSSALVPATASEKFDLRPTDHLAKTLIDQAHLAPFSLNIQPVQSDFDHALRLYPPPNALALADDTAPRFDTVYENCAVFNPGNFAQDGAFVLYDPLTCKVDSSRVPPS</sequence>
<dbReference type="Pfam" id="PF04042">
    <property type="entry name" value="DNA_pol_E_B"/>
    <property type="match status" value="1"/>
</dbReference>
<comment type="function">
    <text evidence="6">Participates in DNA repair and in chromosomal DNA replication.</text>
</comment>
<organism evidence="8 9">
    <name type="scientific">Chrysophaeum taylorii</name>
    <dbReference type="NCBI Taxonomy" id="2483200"/>
    <lineage>
        <taxon>Eukaryota</taxon>
        <taxon>Sar</taxon>
        <taxon>Stramenopiles</taxon>
        <taxon>Ochrophyta</taxon>
        <taxon>Pelagophyceae</taxon>
        <taxon>Pelagomonadales</taxon>
        <taxon>Pelagomonadaceae</taxon>
        <taxon>Chrysophaeum</taxon>
    </lineage>
</organism>
<evidence type="ECO:0000256" key="4">
    <source>
        <dbReference type="ARBA" id="ARBA00023125"/>
    </source>
</evidence>
<feature type="domain" description="DNA polymerase alpha/delta/epsilon subunit B" evidence="7">
    <location>
        <begin position="230"/>
        <end position="457"/>
    </location>
</feature>
<dbReference type="GO" id="GO:0003677">
    <property type="term" value="F:DNA binding"/>
    <property type="evidence" value="ECO:0007669"/>
    <property type="project" value="UniProtKB-UniRule"/>
</dbReference>